<evidence type="ECO:0000256" key="1">
    <source>
        <dbReference type="SAM" id="MobiDB-lite"/>
    </source>
</evidence>
<comment type="caution">
    <text evidence="2">The sequence shown here is derived from an EMBL/GenBank/DDBJ whole genome shotgun (WGS) entry which is preliminary data.</text>
</comment>
<evidence type="ECO:0000313" key="2">
    <source>
        <dbReference type="EMBL" id="THW42578.1"/>
    </source>
</evidence>
<proteinExistence type="predicted"/>
<gene>
    <name evidence="2" type="ORF">D6D21_05810</name>
</gene>
<dbReference type="PANTHER" id="PTHR23216:SF1">
    <property type="entry name" value="NUCLEOLAR AND COILED-BODY PHOSPHOPROTEIN 1"/>
    <property type="match status" value="1"/>
</dbReference>
<feature type="compositionally biased region" description="Low complexity" evidence="1">
    <location>
        <begin position="839"/>
        <end position="849"/>
    </location>
</feature>
<feature type="compositionally biased region" description="Basic and acidic residues" evidence="1">
    <location>
        <begin position="1486"/>
        <end position="1499"/>
    </location>
</feature>
<protein>
    <recommendedName>
        <fullName evidence="4">C2H2-type domain-containing protein</fullName>
    </recommendedName>
</protein>
<feature type="region of interest" description="Disordered" evidence="1">
    <location>
        <begin position="71"/>
        <end position="94"/>
    </location>
</feature>
<name>A0AB74IW48_AURPU</name>
<reference evidence="2 3" key="1">
    <citation type="submission" date="2018-10" db="EMBL/GenBank/DDBJ databases">
        <title>Fifty Aureobasidium pullulans genomes reveal a recombining polyextremotolerant generalist.</title>
        <authorList>
            <person name="Gostincar C."/>
            <person name="Turk M."/>
            <person name="Zajc J."/>
            <person name="Gunde-Cimerman N."/>
        </authorList>
    </citation>
    <scope>NUCLEOTIDE SEQUENCE [LARGE SCALE GENOMIC DNA]</scope>
    <source>
        <strain evidence="2 3">EXF-10796</strain>
    </source>
</reference>
<feature type="compositionally biased region" description="Acidic residues" evidence="1">
    <location>
        <begin position="885"/>
        <end position="903"/>
    </location>
</feature>
<feature type="region of interest" description="Disordered" evidence="1">
    <location>
        <begin position="194"/>
        <end position="274"/>
    </location>
</feature>
<feature type="region of interest" description="Disordered" evidence="1">
    <location>
        <begin position="1345"/>
        <end position="1421"/>
    </location>
</feature>
<feature type="compositionally biased region" description="Low complexity" evidence="1">
    <location>
        <begin position="1434"/>
        <end position="1476"/>
    </location>
</feature>
<dbReference type="PANTHER" id="PTHR23216">
    <property type="entry name" value="NUCLEOLAR AND COILED-BODY PHOSPHOPROTEIN 1"/>
    <property type="match status" value="1"/>
</dbReference>
<dbReference type="GO" id="GO:0005730">
    <property type="term" value="C:nucleolus"/>
    <property type="evidence" value="ECO:0007669"/>
    <property type="project" value="InterPro"/>
</dbReference>
<accession>A0AB74IW48</accession>
<dbReference type="InterPro" id="IPR039191">
    <property type="entry name" value="Nopp140-like"/>
</dbReference>
<organism evidence="2 3">
    <name type="scientific">Aureobasidium pullulans</name>
    <name type="common">Black yeast</name>
    <name type="synonym">Pullularia pullulans</name>
    <dbReference type="NCBI Taxonomy" id="5580"/>
    <lineage>
        <taxon>Eukaryota</taxon>
        <taxon>Fungi</taxon>
        <taxon>Dikarya</taxon>
        <taxon>Ascomycota</taxon>
        <taxon>Pezizomycotina</taxon>
        <taxon>Dothideomycetes</taxon>
        <taxon>Dothideomycetidae</taxon>
        <taxon>Dothideales</taxon>
        <taxon>Saccotheciaceae</taxon>
        <taxon>Aureobasidium</taxon>
    </lineage>
</organism>
<dbReference type="EMBL" id="QZAM01000108">
    <property type="protein sequence ID" value="THW42578.1"/>
    <property type="molecule type" value="Genomic_DNA"/>
</dbReference>
<evidence type="ECO:0000313" key="3">
    <source>
        <dbReference type="Proteomes" id="UP000309076"/>
    </source>
</evidence>
<feature type="compositionally biased region" description="Basic and acidic residues" evidence="1">
    <location>
        <begin position="1407"/>
        <end position="1420"/>
    </location>
</feature>
<feature type="region of interest" description="Disordered" evidence="1">
    <location>
        <begin position="839"/>
        <end position="905"/>
    </location>
</feature>
<dbReference type="Proteomes" id="UP000309076">
    <property type="component" value="Unassembled WGS sequence"/>
</dbReference>
<evidence type="ECO:0008006" key="4">
    <source>
        <dbReference type="Google" id="ProtNLM"/>
    </source>
</evidence>
<feature type="region of interest" description="Disordered" evidence="1">
    <location>
        <begin position="995"/>
        <end position="1040"/>
    </location>
</feature>
<feature type="region of interest" description="Disordered" evidence="1">
    <location>
        <begin position="1434"/>
        <end position="1499"/>
    </location>
</feature>
<feature type="compositionally biased region" description="Acidic residues" evidence="1">
    <location>
        <begin position="999"/>
        <end position="1026"/>
    </location>
</feature>
<sequence>MTYSRYAPYGRVYRPANQWPEGSLEKRLATQMATQLNNGAACLLMYKYPGTTYFDDIRDWDGDASYRIVTPSRSNPGSDTEFSVTGQAKPSPESSAVLKPTQEEIEGIYDKKLVGRFADGELFTIPEAEETGAIPVIDIQDPNHYFYYVPAFFERLTNDERFFQTTPTFIAMNKGEMPSFVFWQRSDKWQRYQHKSTDPVVDAELPEPNPATPRSASKSPGKQAATPRKDSMSPEAKANTQDDRAVRSRAPSPQERSSALAVNTEAAAQVSKKPEAEAELQWEIFDPRLEEDPIEFLDFYNTRLNGWHANRSRMMLREADIERVNYISPCLAHNHKEVVKNTAAETATASAPAPATAPAIAPSPTAMDIDSTTDTAPKPPSKLWVQPAPIAHDDPHWLGFLRKQKQRRDVRKSRLRPKSIFTSEHCNTPGVTKGDGKKAFLSREMYNNYYRRACKAQRLNEGLSKCCVACGLKWTSCTESRQEHYNRHRHERLLYYKNIKNVPIHIEPVIRAESLDPSKVTFVRHVPDLNWFRELEKVTLDNENELLQREHICRVCDKVIDLTDEDPAVHYYGHQCERDGLRKWQDNEVQNPLSPVIVTTVEGSFQVPTQSPPARSHKGFSPNADFMRRHDEITKAQAAALSGNLSAAAKAIQRTGTVTSSVKPVGSLATVQSKRVENKTQQGETEPLQANTHAQKVTDYLNERSVHAKKADIPLLPKPPAKSPANDSMEVDFIYEDSEVAQSPQEEVNDNVDDMVVASTEAVDAQVNLDAQDIIDEILREAPMMPAVLISEVVGLVSAMVEACLEALDELDIGGMSHKDYIKQGIFGYIEKELAKKSSSTTSASSKSAPSQQAGSTPAYVPKTPAPTSASVPKASPPTKVPEIATEDTDAVEDEDSMSDSWDESLVPVKNDGLDITPNEIDMQEILDLALNSGCSEKSVVLANADSEDVCRDLVDEYRASGKKPTPSVKRSIIAKVQAHLKEAIAHELIRRCAKNETETETEADAEAEAEADAEADADAEVEAEAEPSSGPDDIDSKPISQTRGDCLDFLFGDLGVSEALEQAAFEEGAGLAFFEATVHRAAELCYDMVEEARESSSKDKPAVVRRSIIKEVQNFVKAEIEKVSSSSELGSKWSTEAVASSAPVVSPQSASAPTFENYGRILRGSDPALYSLWNEAYEWGCGPNNLAAYRSEALDVVKNLITASRKSGIPLSSEDKESARQKALALFKLRISTEKDWRTASGQRLYSSREIPLQPASAPASNGLDMSYGDPDIKSLFDKATEWGCEMTTLVELASEALDTGHEMIKAIRSTGGTLTPKLKEAIQEEVVQHLESAIEKEKRLRLTKESDAASTKTLKRKRATTLPITPVSNRKTKSTRDAEATFHPDTPAPFVSDEVSPRLRKVSRKSTDPLAKKTEAKKSKTVRYEPQVVISKKTTPKSIISKKTTPKSIISKKASTKTVPKSVSKKAAAVASPSEPRPKRKAAVKAEKSFGKTKIVD</sequence>